<comment type="caution">
    <text evidence="2">The sequence shown here is derived from an EMBL/GenBank/DDBJ whole genome shotgun (WGS) entry which is preliminary data.</text>
</comment>
<dbReference type="Proteomes" id="UP001066276">
    <property type="component" value="Chromosome 2_1"/>
</dbReference>
<evidence type="ECO:0000256" key="1">
    <source>
        <dbReference type="SAM" id="MobiDB-lite"/>
    </source>
</evidence>
<name>A0AAV7VEU5_PLEWA</name>
<dbReference type="EMBL" id="JANPWB010000003">
    <property type="protein sequence ID" value="KAJ1199381.1"/>
    <property type="molecule type" value="Genomic_DNA"/>
</dbReference>
<feature type="region of interest" description="Disordered" evidence="1">
    <location>
        <begin position="1"/>
        <end position="91"/>
    </location>
</feature>
<dbReference type="AlphaFoldDB" id="A0AAV7VEU5"/>
<keyword evidence="3" id="KW-1185">Reference proteome</keyword>
<feature type="compositionally biased region" description="Basic residues" evidence="1">
    <location>
        <begin position="57"/>
        <end position="68"/>
    </location>
</feature>
<protein>
    <submittedName>
        <fullName evidence="2">Uncharacterized protein</fullName>
    </submittedName>
</protein>
<feature type="compositionally biased region" description="Basic and acidic residues" evidence="1">
    <location>
        <begin position="1"/>
        <end position="12"/>
    </location>
</feature>
<gene>
    <name evidence="2" type="ORF">NDU88_003217</name>
</gene>
<proteinExistence type="predicted"/>
<organism evidence="2 3">
    <name type="scientific">Pleurodeles waltl</name>
    <name type="common">Iberian ribbed newt</name>
    <dbReference type="NCBI Taxonomy" id="8319"/>
    <lineage>
        <taxon>Eukaryota</taxon>
        <taxon>Metazoa</taxon>
        <taxon>Chordata</taxon>
        <taxon>Craniata</taxon>
        <taxon>Vertebrata</taxon>
        <taxon>Euteleostomi</taxon>
        <taxon>Amphibia</taxon>
        <taxon>Batrachia</taxon>
        <taxon>Caudata</taxon>
        <taxon>Salamandroidea</taxon>
        <taxon>Salamandridae</taxon>
        <taxon>Pleurodelinae</taxon>
        <taxon>Pleurodeles</taxon>
    </lineage>
</organism>
<sequence>MSAAEKEKEKKGASSGRQAACCQTPEQVKQTHCAAKIDAQPAKNDARSTGMTQPNFARRRSMQRKRSGQKFDARPTGSVQIQAGMTQPDFL</sequence>
<accession>A0AAV7VEU5</accession>
<evidence type="ECO:0000313" key="3">
    <source>
        <dbReference type="Proteomes" id="UP001066276"/>
    </source>
</evidence>
<reference evidence="2" key="1">
    <citation type="journal article" date="2022" name="bioRxiv">
        <title>Sequencing and chromosome-scale assembly of the giantPleurodeles waltlgenome.</title>
        <authorList>
            <person name="Brown T."/>
            <person name="Elewa A."/>
            <person name="Iarovenko S."/>
            <person name="Subramanian E."/>
            <person name="Araus A.J."/>
            <person name="Petzold A."/>
            <person name="Susuki M."/>
            <person name="Suzuki K.-i.T."/>
            <person name="Hayashi T."/>
            <person name="Toyoda A."/>
            <person name="Oliveira C."/>
            <person name="Osipova E."/>
            <person name="Leigh N.D."/>
            <person name="Simon A."/>
            <person name="Yun M.H."/>
        </authorList>
    </citation>
    <scope>NUCLEOTIDE SEQUENCE</scope>
    <source>
        <strain evidence="2">20211129_DDA</strain>
        <tissue evidence="2">Liver</tissue>
    </source>
</reference>
<evidence type="ECO:0000313" key="2">
    <source>
        <dbReference type="EMBL" id="KAJ1199381.1"/>
    </source>
</evidence>